<name>A0A382CQ27_9ZZZZ</name>
<dbReference type="EC" id="1.7.1.7" evidence="1"/>
<evidence type="ECO:0000313" key="9">
    <source>
        <dbReference type="EMBL" id="SVB28240.1"/>
    </source>
</evidence>
<dbReference type="InterPro" id="IPR005993">
    <property type="entry name" value="GMPR"/>
</dbReference>
<keyword evidence="4" id="KW-0630">Potassium</keyword>
<evidence type="ECO:0000256" key="1">
    <source>
        <dbReference type="ARBA" id="ARBA00012678"/>
    </source>
</evidence>
<keyword evidence="5" id="KW-0560">Oxidoreductase</keyword>
<protein>
    <recommendedName>
        <fullName evidence="2">GMP reductase</fullName>
        <ecNumber evidence="1">1.7.1.7</ecNumber>
    </recommendedName>
    <alternativeName>
        <fullName evidence="6">Guanosine 5'-monophosphate oxidoreductase</fullName>
    </alternativeName>
</protein>
<dbReference type="PIRSF" id="PIRSF000235">
    <property type="entry name" value="GMP_reductase"/>
    <property type="match status" value="1"/>
</dbReference>
<sequence length="348" mass="37776">MRIEEDIKLDYTDVLFKPKRSKLTSRRDVDLTRTFKFHNSGRTWTGVPVMASNMDGVGTFAMAKVFQKHKMLTIIKKHYTVDDWQEAVNSGLELGNVSVCAGTGAIWDKDSVDYTTMTTVLEKYPDIPFICVDVANGYHENFGEFVESIRNKWPDKTLIAGNVITAEMTEELILRGADIVKCGIGPGSVCTTRLMTGVGVPQLSGVMECADAANGIGGHVIADGGCVYPGDVAKAFGAGAHFVMLGGMLAGHDESEGQVVGGKVEFYGMASDRAMEVHGSRKDGYRGAEGKTVSIPHRGPVEDSLVEILGGVRSACTYIGARRIKDMPKCTTFVRCNTPVNTVFNQYH</sequence>
<dbReference type="PANTHER" id="PTHR43170">
    <property type="entry name" value="GMP REDUCTASE"/>
    <property type="match status" value="1"/>
</dbReference>
<dbReference type="EMBL" id="UINC01035592">
    <property type="protein sequence ID" value="SVB28240.1"/>
    <property type="molecule type" value="Genomic_DNA"/>
</dbReference>
<dbReference type="HAMAP" id="MF_00596">
    <property type="entry name" value="GMP_reduct_type1"/>
    <property type="match status" value="1"/>
</dbReference>
<dbReference type="GO" id="GO:1902560">
    <property type="term" value="C:GMP reductase complex"/>
    <property type="evidence" value="ECO:0007669"/>
    <property type="project" value="InterPro"/>
</dbReference>
<gene>
    <name evidence="9" type="ORF">METZ01_LOCUS181094</name>
</gene>
<dbReference type="GO" id="GO:0009117">
    <property type="term" value="P:nucleotide metabolic process"/>
    <property type="evidence" value="ECO:0007669"/>
    <property type="project" value="InterPro"/>
</dbReference>
<comment type="catalytic activity">
    <reaction evidence="7">
        <text>IMP + NH4(+) + NADP(+) = GMP + NADPH + 2 H(+)</text>
        <dbReference type="Rhea" id="RHEA:17185"/>
        <dbReference type="ChEBI" id="CHEBI:15378"/>
        <dbReference type="ChEBI" id="CHEBI:28938"/>
        <dbReference type="ChEBI" id="CHEBI:57783"/>
        <dbReference type="ChEBI" id="CHEBI:58053"/>
        <dbReference type="ChEBI" id="CHEBI:58115"/>
        <dbReference type="ChEBI" id="CHEBI:58349"/>
        <dbReference type="EC" id="1.7.1.7"/>
    </reaction>
</comment>
<evidence type="ECO:0000256" key="3">
    <source>
        <dbReference type="ARBA" id="ARBA00022857"/>
    </source>
</evidence>
<evidence type="ECO:0000256" key="5">
    <source>
        <dbReference type="ARBA" id="ARBA00023002"/>
    </source>
</evidence>
<dbReference type="InterPro" id="IPR050139">
    <property type="entry name" value="GMP_reductase"/>
</dbReference>
<dbReference type="AlphaFoldDB" id="A0A382CQ27"/>
<dbReference type="PANTHER" id="PTHR43170:SF5">
    <property type="entry name" value="GMP REDUCTASE"/>
    <property type="match status" value="1"/>
</dbReference>
<evidence type="ECO:0000259" key="8">
    <source>
        <dbReference type="Pfam" id="PF00478"/>
    </source>
</evidence>
<dbReference type="NCBIfam" id="NF003470">
    <property type="entry name" value="PRK05096.1"/>
    <property type="match status" value="1"/>
</dbReference>
<dbReference type="GO" id="GO:0003920">
    <property type="term" value="F:GMP reductase activity"/>
    <property type="evidence" value="ECO:0007669"/>
    <property type="project" value="UniProtKB-EC"/>
</dbReference>
<evidence type="ECO:0000256" key="7">
    <source>
        <dbReference type="ARBA" id="ARBA00048616"/>
    </source>
</evidence>
<evidence type="ECO:0000256" key="4">
    <source>
        <dbReference type="ARBA" id="ARBA00022958"/>
    </source>
</evidence>
<dbReference type="SMART" id="SM01240">
    <property type="entry name" value="IMPDH"/>
    <property type="match status" value="1"/>
</dbReference>
<proteinExistence type="inferred from homology"/>
<dbReference type="InterPro" id="IPR001093">
    <property type="entry name" value="IMP_DH_GMPRt"/>
</dbReference>
<dbReference type="InterPro" id="IPR013785">
    <property type="entry name" value="Aldolase_TIM"/>
</dbReference>
<feature type="domain" description="IMP dehydrogenase/GMP reductase" evidence="8">
    <location>
        <begin position="9"/>
        <end position="336"/>
    </location>
</feature>
<evidence type="ECO:0000256" key="6">
    <source>
        <dbReference type="ARBA" id="ARBA00030699"/>
    </source>
</evidence>
<keyword evidence="3" id="KW-0521">NADP</keyword>
<dbReference type="SUPFAM" id="SSF51412">
    <property type="entry name" value="Inosine monophosphate dehydrogenase (IMPDH)"/>
    <property type="match status" value="1"/>
</dbReference>
<evidence type="ECO:0000256" key="2">
    <source>
        <dbReference type="ARBA" id="ARBA00015800"/>
    </source>
</evidence>
<dbReference type="Gene3D" id="3.20.20.70">
    <property type="entry name" value="Aldolase class I"/>
    <property type="match status" value="1"/>
</dbReference>
<dbReference type="CDD" id="cd00381">
    <property type="entry name" value="IMPDH"/>
    <property type="match status" value="1"/>
</dbReference>
<dbReference type="Pfam" id="PF00478">
    <property type="entry name" value="IMPDH"/>
    <property type="match status" value="1"/>
</dbReference>
<reference evidence="9" key="1">
    <citation type="submission" date="2018-05" db="EMBL/GenBank/DDBJ databases">
        <authorList>
            <person name="Lanie J.A."/>
            <person name="Ng W.-L."/>
            <person name="Kazmierczak K.M."/>
            <person name="Andrzejewski T.M."/>
            <person name="Davidsen T.M."/>
            <person name="Wayne K.J."/>
            <person name="Tettelin H."/>
            <person name="Glass J.I."/>
            <person name="Rusch D."/>
            <person name="Podicherti R."/>
            <person name="Tsui H.-C.T."/>
            <person name="Winkler M.E."/>
        </authorList>
    </citation>
    <scope>NUCLEOTIDE SEQUENCE</scope>
</reference>
<organism evidence="9">
    <name type="scientific">marine metagenome</name>
    <dbReference type="NCBI Taxonomy" id="408172"/>
    <lineage>
        <taxon>unclassified sequences</taxon>
        <taxon>metagenomes</taxon>
        <taxon>ecological metagenomes</taxon>
    </lineage>
</organism>
<accession>A0A382CQ27</accession>